<keyword evidence="3" id="KW-0520">NAD</keyword>
<dbReference type="Proteomes" id="UP000834106">
    <property type="component" value="Chromosome 19"/>
</dbReference>
<protein>
    <recommendedName>
        <fullName evidence="7">UDP-glucuronate decarboxylase</fullName>
    </recommendedName>
</protein>
<organism evidence="5 6">
    <name type="scientific">Fraxinus pennsylvanica</name>
    <dbReference type="NCBI Taxonomy" id="56036"/>
    <lineage>
        <taxon>Eukaryota</taxon>
        <taxon>Viridiplantae</taxon>
        <taxon>Streptophyta</taxon>
        <taxon>Embryophyta</taxon>
        <taxon>Tracheophyta</taxon>
        <taxon>Spermatophyta</taxon>
        <taxon>Magnoliopsida</taxon>
        <taxon>eudicotyledons</taxon>
        <taxon>Gunneridae</taxon>
        <taxon>Pentapetalae</taxon>
        <taxon>asterids</taxon>
        <taxon>lamiids</taxon>
        <taxon>Lamiales</taxon>
        <taxon>Oleaceae</taxon>
        <taxon>Oleeae</taxon>
        <taxon>Fraxinus</taxon>
    </lineage>
</organism>
<dbReference type="InterPro" id="IPR044516">
    <property type="entry name" value="UXS-like"/>
</dbReference>
<reference evidence="5" key="1">
    <citation type="submission" date="2023-05" db="EMBL/GenBank/DDBJ databases">
        <authorList>
            <person name="Huff M."/>
        </authorList>
    </citation>
    <scope>NUCLEOTIDE SEQUENCE</scope>
</reference>
<evidence type="ECO:0000313" key="5">
    <source>
        <dbReference type="EMBL" id="CAI9783226.1"/>
    </source>
</evidence>
<gene>
    <name evidence="5" type="ORF">FPE_LOCUS30656</name>
</gene>
<evidence type="ECO:0000256" key="3">
    <source>
        <dbReference type="ARBA" id="ARBA00023027"/>
    </source>
</evidence>
<evidence type="ECO:0000256" key="2">
    <source>
        <dbReference type="ARBA" id="ARBA00022793"/>
    </source>
</evidence>
<name>A0AAD2A841_9LAMI</name>
<evidence type="ECO:0008006" key="7">
    <source>
        <dbReference type="Google" id="ProtNLM"/>
    </source>
</evidence>
<keyword evidence="4" id="KW-0456">Lyase</keyword>
<keyword evidence="6" id="KW-1185">Reference proteome</keyword>
<evidence type="ECO:0000256" key="4">
    <source>
        <dbReference type="ARBA" id="ARBA00023239"/>
    </source>
</evidence>
<accession>A0AAD2A841</accession>
<proteinExistence type="predicted"/>
<dbReference type="GO" id="GO:0005737">
    <property type="term" value="C:cytoplasm"/>
    <property type="evidence" value="ECO:0007669"/>
    <property type="project" value="TreeGrafter"/>
</dbReference>
<dbReference type="SUPFAM" id="SSF51735">
    <property type="entry name" value="NAD(P)-binding Rossmann-fold domains"/>
    <property type="match status" value="1"/>
</dbReference>
<evidence type="ECO:0000313" key="6">
    <source>
        <dbReference type="Proteomes" id="UP000834106"/>
    </source>
</evidence>
<dbReference type="GO" id="GO:0042732">
    <property type="term" value="P:D-xylose metabolic process"/>
    <property type="evidence" value="ECO:0007669"/>
    <property type="project" value="InterPro"/>
</dbReference>
<dbReference type="GO" id="GO:0048040">
    <property type="term" value="F:UDP-glucuronate decarboxylase activity"/>
    <property type="evidence" value="ECO:0007669"/>
    <property type="project" value="TreeGrafter"/>
</dbReference>
<dbReference type="Gene3D" id="3.40.50.720">
    <property type="entry name" value="NAD(P)-binding Rossmann-like Domain"/>
    <property type="match status" value="1"/>
</dbReference>
<dbReference type="AlphaFoldDB" id="A0AAD2A841"/>
<dbReference type="PANTHER" id="PTHR43078:SF22">
    <property type="entry name" value="UDP-GLUCURONIC ACID DECARBOXYLASE 1"/>
    <property type="match status" value="1"/>
</dbReference>
<dbReference type="InterPro" id="IPR036291">
    <property type="entry name" value="NAD(P)-bd_dom_sf"/>
</dbReference>
<dbReference type="GO" id="GO:0070403">
    <property type="term" value="F:NAD+ binding"/>
    <property type="evidence" value="ECO:0007669"/>
    <property type="project" value="InterPro"/>
</dbReference>
<comment type="cofactor">
    <cofactor evidence="1">
        <name>NAD(+)</name>
        <dbReference type="ChEBI" id="CHEBI:57540"/>
    </cofactor>
</comment>
<dbReference type="EMBL" id="OU503054">
    <property type="protein sequence ID" value="CAI9783226.1"/>
    <property type="molecule type" value="Genomic_DNA"/>
</dbReference>
<dbReference type="PANTHER" id="PTHR43078">
    <property type="entry name" value="UDP-GLUCURONIC ACID DECARBOXYLASE-RELATED"/>
    <property type="match status" value="1"/>
</dbReference>
<evidence type="ECO:0000256" key="1">
    <source>
        <dbReference type="ARBA" id="ARBA00001911"/>
    </source>
</evidence>
<keyword evidence="2" id="KW-0210">Decarboxylase</keyword>
<sequence>MMKGNVWPKRGAGVEVDGLVALMENEHVGPLKLGNRGEFTMLDLAEVVKETIGPSATVDFKPNTVDDPHKRKPDIGKGKELLNWEPKISLHKGLHLMVTDFRNRILNEDEGKGNK</sequence>